<accession>A0A9N8ZM92</accession>
<feature type="region of interest" description="Disordered" evidence="1">
    <location>
        <begin position="339"/>
        <end position="364"/>
    </location>
</feature>
<sequence>MVRGSKRGCIVNQTPRGRPRGRGGGRGRGRGREAWNGSNHDGLVGRSTDIDDEELKKRARRAERFAQDNCKTQSTNKEPCFKYPVAERFLRDYLIRQATDKRDVGIMRTAARFITIPRSGPRHRAHDFFLNVPHLQKLSEYGDAESIMRAELQAQRTELLEIIRQRSPKIEIYTESSPNVEKQSDQPVLHEEDSDVEMGEAEPLVESPIPVVRLNILHTPVKNVDEFDVNDVSSDGLSPMDVDEEYRESLRASVRGIRKTLSGAGANMRRQARRVSFNNAPDIIDDIGQDNETIDLSPSEYTRKQQLANKAITEEAENIRDDRNIIGIYPTDSNVRLGNLDDKDKTTGERPIQKRDTIPDSPSPMVFNIRTRTYMGWAANSCSLLDCPFHVHKQPKWVHDMLVKPPTFHF</sequence>
<name>A0A9N8ZM92_9GLOM</name>
<feature type="compositionally biased region" description="Basic and acidic residues" evidence="1">
    <location>
        <begin position="339"/>
        <end position="358"/>
    </location>
</feature>
<evidence type="ECO:0000313" key="3">
    <source>
        <dbReference type="Proteomes" id="UP000789739"/>
    </source>
</evidence>
<dbReference type="OrthoDB" id="10319253at2759"/>
<feature type="region of interest" description="Disordered" evidence="1">
    <location>
        <begin position="1"/>
        <end position="52"/>
    </location>
</feature>
<feature type="compositionally biased region" description="Basic residues" evidence="1">
    <location>
        <begin position="17"/>
        <end position="29"/>
    </location>
</feature>
<gene>
    <name evidence="2" type="ORF">PBRASI_LOCUS2585</name>
</gene>
<proteinExistence type="predicted"/>
<organism evidence="2 3">
    <name type="scientific">Paraglomus brasilianum</name>
    <dbReference type="NCBI Taxonomy" id="144538"/>
    <lineage>
        <taxon>Eukaryota</taxon>
        <taxon>Fungi</taxon>
        <taxon>Fungi incertae sedis</taxon>
        <taxon>Mucoromycota</taxon>
        <taxon>Glomeromycotina</taxon>
        <taxon>Glomeromycetes</taxon>
        <taxon>Paraglomerales</taxon>
        <taxon>Paraglomeraceae</taxon>
        <taxon>Paraglomus</taxon>
    </lineage>
</organism>
<dbReference type="EMBL" id="CAJVPI010000206">
    <property type="protein sequence ID" value="CAG8500573.1"/>
    <property type="molecule type" value="Genomic_DNA"/>
</dbReference>
<comment type="caution">
    <text evidence="2">The sequence shown here is derived from an EMBL/GenBank/DDBJ whole genome shotgun (WGS) entry which is preliminary data.</text>
</comment>
<keyword evidence="3" id="KW-1185">Reference proteome</keyword>
<dbReference type="Proteomes" id="UP000789739">
    <property type="component" value="Unassembled WGS sequence"/>
</dbReference>
<protein>
    <submittedName>
        <fullName evidence="2">1904_t:CDS:1</fullName>
    </submittedName>
</protein>
<evidence type="ECO:0000313" key="2">
    <source>
        <dbReference type="EMBL" id="CAG8500573.1"/>
    </source>
</evidence>
<reference evidence="2" key="1">
    <citation type="submission" date="2021-06" db="EMBL/GenBank/DDBJ databases">
        <authorList>
            <person name="Kallberg Y."/>
            <person name="Tangrot J."/>
            <person name="Rosling A."/>
        </authorList>
    </citation>
    <scope>NUCLEOTIDE SEQUENCE</scope>
    <source>
        <strain evidence="2">BR232B</strain>
    </source>
</reference>
<dbReference type="AlphaFoldDB" id="A0A9N8ZM92"/>
<evidence type="ECO:0000256" key="1">
    <source>
        <dbReference type="SAM" id="MobiDB-lite"/>
    </source>
</evidence>